<dbReference type="InterPro" id="IPR039329">
    <property type="entry name" value="SIAE"/>
</dbReference>
<keyword evidence="1" id="KW-0378">Hydrolase</keyword>
<feature type="domain" description="Dienelactone hydrolase" evidence="3">
    <location>
        <begin position="188"/>
        <end position="259"/>
    </location>
</feature>
<evidence type="ECO:0000313" key="9">
    <source>
        <dbReference type="Proteomes" id="UP001231587"/>
    </source>
</evidence>
<feature type="domain" description="Sialate O-acetylesterase" evidence="4">
    <location>
        <begin position="374"/>
        <end position="498"/>
    </location>
</feature>
<dbReference type="PANTHER" id="PTHR22901">
    <property type="entry name" value="SIALATE O-ACETYLESTERASE"/>
    <property type="match status" value="1"/>
</dbReference>
<comment type="caution">
    <text evidence="6">The sequence shown here is derived from an EMBL/GenBank/DDBJ whole genome shotgun (WGS) entry which is preliminary data.</text>
</comment>
<evidence type="ECO:0000313" key="8">
    <source>
        <dbReference type="Proteomes" id="UP001138672"/>
    </source>
</evidence>
<reference evidence="6" key="1">
    <citation type="submission" date="2021-03" db="EMBL/GenBank/DDBJ databases">
        <title>Genomic Encyclopedia of Type Strains, Phase IV (KMG-IV): sequencing the most valuable type-strain genomes for metagenomic binning, comparative biology and taxonomic classification.</title>
        <authorList>
            <person name="Goeker M."/>
        </authorList>
    </citation>
    <scope>NUCLEOTIDE SEQUENCE</scope>
    <source>
        <strain evidence="6">DSM 15523</strain>
        <strain evidence="7 9">DSM 16476</strain>
    </source>
</reference>
<evidence type="ECO:0000313" key="7">
    <source>
        <dbReference type="EMBL" id="MDQ0335707.1"/>
    </source>
</evidence>
<sequence>MKTFLVTALLFISSMVSHAESIGVNNNIIAPDTTTVFKTIDDTKLSLHIFNPKGHQITDQVPVIVFFFGGGWAGGTPKQFYEQSRYFAEQGVVAISAEYRVNKVHGSTPFDAVTDAKSAIRWVREHASELGVNPNEIIASGGSAGGHVAACTAIIEGYEDANEDLSVSSKPNAMILYNPVLDTTEKGYGLDKVGEAHKTDISPIHHIKKGLVPTLVFHGMADHTVPFENAERFNRVMNEAGNRCRLESYKGKDHGFFNGFYFRGNKADKTVYADLMEKSYAFLKAQFINTDVKPSNIFSDHMVLQRGMQVQVWGTAKAGQDVSVSFAGQSKSTTADVYGAWRIELDTLQASKISQDLILKGDNNVVVSDVLVGEVWICSGQSNMAMRVKAVPDIEALVPKAKHIRSFEVNRTVSLKEEAEVNGTWSAQTPNSAVAFAFAYYLEAVGDVPVGILHASWGSSSIEAWMPRDMTQDFEYYKTIMKDFDADTLTQNRLKSIIAKGKSRTNKEDVYLRRQPNILYNGMMKPLAPFAVRGLVWYQGERNTRYISGVPEVTEANWFHKVSGMKEYGEVFSGWVKQYRKVWHKDDMRFMVVMLPGYGKGTEKTPDIDPNDPAAESWAWMRESQLQVLNLPKTSMINTIDLGDVKDIHPKDKLPIGKRLALVAAKETLGKDVTAQGPKMKTVEIKNRKLIVTYKNAEGLKTLDGESPTGFWLADDTMQWKPAQAKIKGETIVLSAKAVKKPLFIRYAFSGKPDVNLVNGADLPAYPFRTDHED</sequence>
<dbReference type="RefSeq" id="WP_198151496.1">
    <property type="nucleotide sequence ID" value="NZ_JAGGJQ010000005.1"/>
</dbReference>
<dbReference type="AlphaFoldDB" id="A0A9X1CBJ6"/>
<dbReference type="GO" id="GO:0001681">
    <property type="term" value="F:sialate O-acetylesterase activity"/>
    <property type="evidence" value="ECO:0007669"/>
    <property type="project" value="InterPro"/>
</dbReference>
<dbReference type="Pfam" id="PF03629">
    <property type="entry name" value="SASA"/>
    <property type="match status" value="1"/>
</dbReference>
<dbReference type="PANTHER" id="PTHR22901:SF0">
    <property type="entry name" value="SIALATE O-ACETYLESTERASE"/>
    <property type="match status" value="1"/>
</dbReference>
<evidence type="ECO:0000313" key="6">
    <source>
        <dbReference type="EMBL" id="MBP1840107.1"/>
    </source>
</evidence>
<evidence type="ECO:0000256" key="1">
    <source>
        <dbReference type="ARBA" id="ARBA00022801"/>
    </source>
</evidence>
<dbReference type="InterPro" id="IPR005181">
    <property type="entry name" value="SASA"/>
</dbReference>
<dbReference type="InterPro" id="IPR002925">
    <property type="entry name" value="Dienelactn_hydro"/>
</dbReference>
<accession>A0A9X1CBJ6</accession>
<proteinExistence type="predicted"/>
<dbReference type="Proteomes" id="UP001231587">
    <property type="component" value="Unassembled WGS sequence"/>
</dbReference>
<keyword evidence="2" id="KW-0732">Signal</keyword>
<evidence type="ECO:0000259" key="3">
    <source>
        <dbReference type="Pfam" id="PF01738"/>
    </source>
</evidence>
<protein>
    <submittedName>
        <fullName evidence="6">Acetyl esterase/lipase</fullName>
    </submittedName>
</protein>
<organism evidence="6 8">
    <name type="scientific">Formosa algae</name>
    <dbReference type="NCBI Taxonomy" id="225843"/>
    <lineage>
        <taxon>Bacteria</taxon>
        <taxon>Pseudomonadati</taxon>
        <taxon>Bacteroidota</taxon>
        <taxon>Flavobacteriia</taxon>
        <taxon>Flavobacteriales</taxon>
        <taxon>Flavobacteriaceae</taxon>
        <taxon>Formosa</taxon>
    </lineage>
</organism>
<dbReference type="SUPFAM" id="SSF53474">
    <property type="entry name" value="alpha/beta-Hydrolases"/>
    <property type="match status" value="1"/>
</dbReference>
<dbReference type="Proteomes" id="UP001138672">
    <property type="component" value="Unassembled WGS sequence"/>
</dbReference>
<dbReference type="InterPro" id="IPR049492">
    <property type="entry name" value="BD-FAE-like_dom"/>
</dbReference>
<dbReference type="GO" id="GO:0005975">
    <property type="term" value="P:carbohydrate metabolic process"/>
    <property type="evidence" value="ECO:0007669"/>
    <property type="project" value="TreeGrafter"/>
</dbReference>
<dbReference type="SUPFAM" id="SSF52266">
    <property type="entry name" value="SGNH hydrolase"/>
    <property type="match status" value="1"/>
</dbReference>
<name>A0A9X1CBJ6_9FLAO</name>
<feature type="signal peptide" evidence="2">
    <location>
        <begin position="1"/>
        <end position="19"/>
    </location>
</feature>
<gene>
    <name evidence="6" type="ORF">J2Z56_002034</name>
    <name evidence="7" type="ORF">J2Z57_002158</name>
</gene>
<dbReference type="Gene3D" id="3.40.50.1820">
    <property type="entry name" value="alpha/beta hydrolase"/>
    <property type="match status" value="1"/>
</dbReference>
<feature type="chain" id="PRO_5040993083" evidence="2">
    <location>
        <begin position="20"/>
        <end position="774"/>
    </location>
</feature>
<dbReference type="Pfam" id="PF20434">
    <property type="entry name" value="BD-FAE"/>
    <property type="match status" value="1"/>
</dbReference>
<dbReference type="Pfam" id="PF01738">
    <property type="entry name" value="DLH"/>
    <property type="match status" value="1"/>
</dbReference>
<dbReference type="InterPro" id="IPR036514">
    <property type="entry name" value="SGNH_hydro_sf"/>
</dbReference>
<feature type="domain" description="BD-FAE-like" evidence="5">
    <location>
        <begin position="48"/>
        <end position="165"/>
    </location>
</feature>
<dbReference type="InterPro" id="IPR029058">
    <property type="entry name" value="AB_hydrolase_fold"/>
</dbReference>
<keyword evidence="9" id="KW-1185">Reference proteome</keyword>
<evidence type="ECO:0000259" key="5">
    <source>
        <dbReference type="Pfam" id="PF20434"/>
    </source>
</evidence>
<evidence type="ECO:0000256" key="2">
    <source>
        <dbReference type="SAM" id="SignalP"/>
    </source>
</evidence>
<dbReference type="Gene3D" id="3.40.50.1110">
    <property type="entry name" value="SGNH hydrolase"/>
    <property type="match status" value="1"/>
</dbReference>
<dbReference type="EMBL" id="JAUSUU010000006">
    <property type="protein sequence ID" value="MDQ0335707.1"/>
    <property type="molecule type" value="Genomic_DNA"/>
</dbReference>
<evidence type="ECO:0000259" key="4">
    <source>
        <dbReference type="Pfam" id="PF03629"/>
    </source>
</evidence>
<dbReference type="EMBL" id="JAGGJQ010000005">
    <property type="protein sequence ID" value="MBP1840107.1"/>
    <property type="molecule type" value="Genomic_DNA"/>
</dbReference>